<organism evidence="1">
    <name type="scientific">Mycolicibacterium sp. CBMA 213</name>
    <dbReference type="NCBI Taxonomy" id="1968788"/>
    <lineage>
        <taxon>Bacteria</taxon>
        <taxon>Bacillati</taxon>
        <taxon>Actinomycetota</taxon>
        <taxon>Actinomycetes</taxon>
        <taxon>Mycobacteriales</taxon>
        <taxon>Mycobacteriaceae</taxon>
        <taxon>Mycolicibacterium</taxon>
    </lineage>
</organism>
<name>A0A343VRM1_9MYCO</name>
<dbReference type="RefSeq" id="WP_155921979.1">
    <property type="nucleotide sequence ID" value="NZ_MF600313.1"/>
</dbReference>
<geneLocation type="plasmid" evidence="1">
    <name>pCBMA213_1</name>
</geneLocation>
<keyword evidence="1" id="KW-0614">Plasmid</keyword>
<proteinExistence type="predicted"/>
<dbReference type="AlphaFoldDB" id="A0A343VRM1"/>
<gene>
    <name evidence="1" type="ORF">B5P44_p00250</name>
</gene>
<protein>
    <submittedName>
        <fullName evidence="1">Uncharacterized protein</fullName>
    </submittedName>
</protein>
<reference evidence="1" key="1">
    <citation type="journal article" date="2018" name="Front. Microbiol.">
        <title>Beyond the Limits: tRNA Array Units in Mycobacterium Genomes.</title>
        <authorList>
            <person name="Morgado S.M."/>
            <person name="Vicente A.C."/>
        </authorList>
    </citation>
    <scope>NUCLEOTIDE SEQUENCE</scope>
    <source>
        <strain evidence="1">CBMA 213</strain>
        <plasmid evidence="1">pCBMA213_1</plasmid>
    </source>
</reference>
<evidence type="ECO:0000313" key="1">
    <source>
        <dbReference type="EMBL" id="AVN58545.1"/>
    </source>
</evidence>
<accession>A0A343VRM1</accession>
<sequence length="228" mass="24457">MKRYLSSAQVATYLGKSRDALNALIRSGNFVEPDVIVGDRFQGWSIETVEQARLEMSGDNVLCNTHGATKLITAIRAAAELVRAYGGDSENTSAGIILTVPARLHVLAARLENEVRSITATTQALSRAVAANQQPDDPALYEQKAITMGFTSFDTVLAPADADDLLRATNLRLVAVSLTDIIVSIPSELQSPITRQVTTALGIERDKIVTHAELLDGATDLFSPPTPN</sequence>
<dbReference type="EMBL" id="MF600313">
    <property type="protein sequence ID" value="AVN58545.1"/>
    <property type="molecule type" value="Genomic_DNA"/>
</dbReference>